<dbReference type="Proteomes" id="UP000310477">
    <property type="component" value="Unassembled WGS sequence"/>
</dbReference>
<reference evidence="2 3" key="1">
    <citation type="submission" date="2019-04" db="EMBL/GenBank/DDBJ databases">
        <title>Pedobacter sp. AR-2-6 sp. nov., isolated from Arctic soil.</title>
        <authorList>
            <person name="Dahal R.H."/>
            <person name="Kim D.-U."/>
        </authorList>
    </citation>
    <scope>NUCLEOTIDE SEQUENCE [LARGE SCALE GENOMIC DNA]</scope>
    <source>
        <strain evidence="2 3">AR-2-6</strain>
    </source>
</reference>
<evidence type="ECO:0000313" key="2">
    <source>
        <dbReference type="EMBL" id="TKC02353.1"/>
    </source>
</evidence>
<keyword evidence="1" id="KW-0812">Transmembrane</keyword>
<evidence type="ECO:0000313" key="3">
    <source>
        <dbReference type="Proteomes" id="UP000310477"/>
    </source>
</evidence>
<organism evidence="2 3">
    <name type="scientific">Pedobacter cryotolerans</name>
    <dbReference type="NCBI Taxonomy" id="2571270"/>
    <lineage>
        <taxon>Bacteria</taxon>
        <taxon>Pseudomonadati</taxon>
        <taxon>Bacteroidota</taxon>
        <taxon>Sphingobacteriia</taxon>
        <taxon>Sphingobacteriales</taxon>
        <taxon>Sphingobacteriaceae</taxon>
        <taxon>Pedobacter</taxon>
    </lineage>
</organism>
<feature type="transmembrane region" description="Helical" evidence="1">
    <location>
        <begin position="39"/>
        <end position="63"/>
    </location>
</feature>
<keyword evidence="1" id="KW-0472">Membrane</keyword>
<dbReference type="RefSeq" id="WP_136874526.1">
    <property type="nucleotide sequence ID" value="NZ_SWBO01000002.1"/>
</dbReference>
<protein>
    <submittedName>
        <fullName evidence="2">Uncharacterized protein</fullName>
    </submittedName>
</protein>
<accession>A0A4U1CC95</accession>
<dbReference type="AlphaFoldDB" id="A0A4U1CC95"/>
<keyword evidence="3" id="KW-1185">Reference proteome</keyword>
<gene>
    <name evidence="2" type="ORF">FA045_03460</name>
</gene>
<name>A0A4U1CC95_9SPHI</name>
<comment type="caution">
    <text evidence="2">The sequence shown here is derived from an EMBL/GenBank/DDBJ whole genome shotgun (WGS) entry which is preliminary data.</text>
</comment>
<proteinExistence type="predicted"/>
<evidence type="ECO:0000256" key="1">
    <source>
        <dbReference type="SAM" id="Phobius"/>
    </source>
</evidence>
<dbReference type="EMBL" id="SWBO01000002">
    <property type="protein sequence ID" value="TKC02353.1"/>
    <property type="molecule type" value="Genomic_DNA"/>
</dbReference>
<sequence length="77" mass="8844">MALLLMLVLPMLQSFLHFDCAQCDEKDFRLCQVYFTRCYAIIYGLPAQALIIALIAAIFTIFVKKIGNKSGKQEQRR</sequence>
<keyword evidence="1" id="KW-1133">Transmembrane helix</keyword>